<protein>
    <submittedName>
        <fullName evidence="2">Uncharacterized protein</fullName>
    </submittedName>
</protein>
<gene>
    <name evidence="2" type="ORF">ABLO99_07715</name>
</gene>
<keyword evidence="1" id="KW-0472">Membrane</keyword>
<dbReference type="RefSeq" id="WP_349967540.1">
    <property type="nucleotide sequence ID" value="NZ_CP157942.1"/>
</dbReference>
<keyword evidence="1" id="KW-0812">Transmembrane</keyword>
<keyword evidence="1" id="KW-1133">Transmembrane helix</keyword>
<sequence length="218" mass="24614">MSIFKNHRHKTNIALAAFTSVYVIGVAVVFSTPYLLSILEPITVFTAILLGMSIFAFVAAVTLVGLAIYPIIKNNEISEPKAPSIVIRSNKGDLFAKVKDEDFEYIKTHTKNKNQDGSVISDEYRIDFNFENHSYYITAAGKEMDNNDVLLRINSVGRKNDKGEYELIHKDKEKLKTLGLGAEENDAKELIIRLLPRSIFKSLEVKHEEPEKLLNNQV</sequence>
<organism evidence="2">
    <name type="scientific">Wolbachia endosymbiont of Armadillidium arcangelii</name>
    <dbReference type="NCBI Taxonomy" id="3158571"/>
    <lineage>
        <taxon>Bacteria</taxon>
        <taxon>Pseudomonadati</taxon>
        <taxon>Pseudomonadota</taxon>
        <taxon>Alphaproteobacteria</taxon>
        <taxon>Rickettsiales</taxon>
        <taxon>Anaplasmataceae</taxon>
        <taxon>Wolbachieae</taxon>
        <taxon>Wolbachia</taxon>
    </lineage>
</organism>
<feature type="transmembrane region" description="Helical" evidence="1">
    <location>
        <begin position="12"/>
        <end position="36"/>
    </location>
</feature>
<proteinExistence type="predicted"/>
<evidence type="ECO:0000313" key="2">
    <source>
        <dbReference type="EMBL" id="XBS67027.1"/>
    </source>
</evidence>
<dbReference type="AlphaFoldDB" id="A0AAU7Q1M0"/>
<feature type="transmembrane region" description="Helical" evidence="1">
    <location>
        <begin position="42"/>
        <end position="72"/>
    </location>
</feature>
<accession>A0AAU7Q1M0</accession>
<reference evidence="2" key="1">
    <citation type="submission" date="2024-06" db="EMBL/GenBank/DDBJ databases">
        <authorList>
            <person name="Dussert Y."/>
            <person name="Peccoud J."/>
            <person name="Pigeault R."/>
        </authorList>
    </citation>
    <scope>NUCLEOTIDE SEQUENCE</scope>
    <source>
        <strain evidence="2">WArc</strain>
    </source>
</reference>
<name>A0AAU7Q1M0_9RICK</name>
<evidence type="ECO:0000256" key="1">
    <source>
        <dbReference type="SAM" id="Phobius"/>
    </source>
</evidence>
<dbReference type="EMBL" id="CP157942">
    <property type="protein sequence ID" value="XBS67027.1"/>
    <property type="molecule type" value="Genomic_DNA"/>
</dbReference>